<dbReference type="GO" id="GO:0005737">
    <property type="term" value="C:cytoplasm"/>
    <property type="evidence" value="ECO:0007669"/>
    <property type="project" value="TreeGrafter"/>
</dbReference>
<accession>K1QBC9</accession>
<dbReference type="InterPro" id="IPR050772">
    <property type="entry name" value="Hydratase-Decarb/MhpD_sf"/>
</dbReference>
<organism evidence="4">
    <name type="scientific">Magallana gigas</name>
    <name type="common">Pacific oyster</name>
    <name type="synonym">Crassostrea gigas</name>
    <dbReference type="NCBI Taxonomy" id="29159"/>
    <lineage>
        <taxon>Eukaryota</taxon>
        <taxon>Metazoa</taxon>
        <taxon>Spiralia</taxon>
        <taxon>Lophotrochozoa</taxon>
        <taxon>Mollusca</taxon>
        <taxon>Bivalvia</taxon>
        <taxon>Autobranchia</taxon>
        <taxon>Pteriomorphia</taxon>
        <taxon>Ostreida</taxon>
        <taxon>Ostreoidea</taxon>
        <taxon>Ostreidae</taxon>
        <taxon>Magallana</taxon>
    </lineage>
</organism>
<dbReference type="SUPFAM" id="SSF56529">
    <property type="entry name" value="FAH"/>
    <property type="match status" value="1"/>
</dbReference>
<name>K1QBC9_MAGGI</name>
<dbReference type="EMBL" id="JH816593">
    <property type="protein sequence ID" value="EKC26105.1"/>
    <property type="molecule type" value="Genomic_DNA"/>
</dbReference>
<dbReference type="InParanoid" id="K1QBC9"/>
<sequence length="262" mass="27768">MTTPELVQQAADQLREAAVTGTPCGPVRDLLGTETDIDLAYAVQELNTAADIAAGRRVVGRKIGITSKAVMEQIGVDQPDFGTLFVDMEYGDGVAIEAGRLLQPRAEAEVALVLEHDLDKGEHSFNDIMRATAYALPSIEIVDSRVADWNIRIVDTVADNASCGLYVLGGRPVPLDRVDLRALPMSMTINGDEVATGTGAACLGHPLHAARWLADTLCARGIPLRAGDVLMTGALGPMRPLTNGDDVVARFGDLGTVTTHLD</sequence>
<protein>
    <submittedName>
        <fullName evidence="4">2-keto-4-pentenoate hydratase</fullName>
    </submittedName>
</protein>
<dbReference type="PANTHER" id="PTHR30143">
    <property type="entry name" value="ACID HYDRATASE"/>
    <property type="match status" value="1"/>
</dbReference>
<dbReference type="InterPro" id="IPR036663">
    <property type="entry name" value="Fumarylacetoacetase_C_sf"/>
</dbReference>
<reference evidence="4" key="1">
    <citation type="journal article" date="2012" name="Nature">
        <title>The oyster genome reveals stress adaptation and complexity of shell formation.</title>
        <authorList>
            <person name="Zhang G."/>
            <person name="Fang X."/>
            <person name="Guo X."/>
            <person name="Li L."/>
            <person name="Luo R."/>
            <person name="Xu F."/>
            <person name="Yang P."/>
            <person name="Zhang L."/>
            <person name="Wang X."/>
            <person name="Qi H."/>
            <person name="Xiong Z."/>
            <person name="Que H."/>
            <person name="Xie Y."/>
            <person name="Holland P.W."/>
            <person name="Paps J."/>
            <person name="Zhu Y."/>
            <person name="Wu F."/>
            <person name="Chen Y."/>
            <person name="Wang J."/>
            <person name="Peng C."/>
            <person name="Meng J."/>
            <person name="Yang L."/>
            <person name="Liu J."/>
            <person name="Wen B."/>
            <person name="Zhang N."/>
            <person name="Huang Z."/>
            <person name="Zhu Q."/>
            <person name="Feng Y."/>
            <person name="Mount A."/>
            <person name="Hedgecock D."/>
            <person name="Xu Z."/>
            <person name="Liu Y."/>
            <person name="Domazet-Loso T."/>
            <person name="Du Y."/>
            <person name="Sun X."/>
            <person name="Zhang S."/>
            <person name="Liu B."/>
            <person name="Cheng P."/>
            <person name="Jiang X."/>
            <person name="Li J."/>
            <person name="Fan D."/>
            <person name="Wang W."/>
            <person name="Fu W."/>
            <person name="Wang T."/>
            <person name="Wang B."/>
            <person name="Zhang J."/>
            <person name="Peng Z."/>
            <person name="Li Y."/>
            <person name="Li N."/>
            <person name="Wang J."/>
            <person name="Chen M."/>
            <person name="He Y."/>
            <person name="Tan F."/>
            <person name="Song X."/>
            <person name="Zheng Q."/>
            <person name="Huang R."/>
            <person name="Yang H."/>
            <person name="Du X."/>
            <person name="Chen L."/>
            <person name="Yang M."/>
            <person name="Gaffney P.M."/>
            <person name="Wang S."/>
            <person name="Luo L."/>
            <person name="She Z."/>
            <person name="Ming Y."/>
            <person name="Huang W."/>
            <person name="Zhang S."/>
            <person name="Huang B."/>
            <person name="Zhang Y."/>
            <person name="Qu T."/>
            <person name="Ni P."/>
            <person name="Miao G."/>
            <person name="Wang J."/>
            <person name="Wang Q."/>
            <person name="Steinberg C.E."/>
            <person name="Wang H."/>
            <person name="Li N."/>
            <person name="Qian L."/>
            <person name="Zhang G."/>
            <person name="Li Y."/>
            <person name="Yang H."/>
            <person name="Liu X."/>
            <person name="Wang J."/>
            <person name="Yin Y."/>
            <person name="Wang J."/>
        </authorList>
    </citation>
    <scope>NUCLEOTIDE SEQUENCE [LARGE SCALE GENOMIC DNA]</scope>
    <source>
        <strain evidence="4">05x7-T-G4-1.051#20</strain>
    </source>
</reference>
<evidence type="ECO:0000256" key="1">
    <source>
        <dbReference type="ARBA" id="ARBA00010211"/>
    </source>
</evidence>
<evidence type="ECO:0000259" key="3">
    <source>
        <dbReference type="Pfam" id="PF01557"/>
    </source>
</evidence>
<dbReference type="PANTHER" id="PTHR30143:SF0">
    <property type="entry name" value="2-KETO-4-PENTENOATE HYDRATASE"/>
    <property type="match status" value="1"/>
</dbReference>
<dbReference type="Gene3D" id="3.90.850.10">
    <property type="entry name" value="Fumarylacetoacetase-like, C-terminal domain"/>
    <property type="match status" value="1"/>
</dbReference>
<dbReference type="AlphaFoldDB" id="K1QBC9"/>
<dbReference type="InterPro" id="IPR011234">
    <property type="entry name" value="Fumarylacetoacetase-like_C"/>
</dbReference>
<comment type="similarity">
    <text evidence="1">Belongs to the FAH family.</text>
</comment>
<dbReference type="GO" id="GO:0008684">
    <property type="term" value="F:2-oxopent-4-enoate hydratase activity"/>
    <property type="evidence" value="ECO:0007669"/>
    <property type="project" value="TreeGrafter"/>
</dbReference>
<dbReference type="Pfam" id="PF01557">
    <property type="entry name" value="FAA_hydrolase"/>
    <property type="match status" value="1"/>
</dbReference>
<dbReference type="HOGENOM" id="CLU_060136_4_1_1"/>
<keyword evidence="2" id="KW-0456">Lyase</keyword>
<evidence type="ECO:0000256" key="2">
    <source>
        <dbReference type="ARBA" id="ARBA00023239"/>
    </source>
</evidence>
<gene>
    <name evidence="4" type="ORF">CGI_10001692</name>
</gene>
<proteinExistence type="inferred from homology"/>
<feature type="domain" description="Fumarylacetoacetase-like C-terminal" evidence="3">
    <location>
        <begin position="95"/>
        <end position="260"/>
    </location>
</feature>
<evidence type="ECO:0000313" key="4">
    <source>
        <dbReference type="EMBL" id="EKC26105.1"/>
    </source>
</evidence>